<name>A0ABY5RJ90_HALLR</name>
<keyword evidence="1" id="KW-1133">Transmembrane helix</keyword>
<dbReference type="Proteomes" id="UP001058330">
    <property type="component" value="Plasmid pHl5678-2"/>
</dbReference>
<gene>
    <name evidence="2" type="ORF">KU306_17660</name>
</gene>
<dbReference type="Pfam" id="PF04307">
    <property type="entry name" value="YdjM"/>
    <property type="match status" value="1"/>
</dbReference>
<accession>A0ABY5RJ90</accession>
<sequence>MWPWGHLAFGYLLYSPAVRAKTGRAPEGVAAIALALGTQFPDLVDKPLAWYLDVLPHGRSLMHSVFALVVVSLVVIRLGRRYESPAGAAFAVGHASHLAGDALRPLLAGDWANLTFLAWPLLPVPLATIEDTSLVALLTRLTLSSAAFGEVLLGLSVVLLWVLDGRPGLQTIGRLVRGRLRENRRH</sequence>
<evidence type="ECO:0000313" key="3">
    <source>
        <dbReference type="Proteomes" id="UP001058330"/>
    </source>
</evidence>
<keyword evidence="1" id="KW-0472">Membrane</keyword>
<dbReference type="GeneID" id="74530783"/>
<dbReference type="InterPro" id="IPR007404">
    <property type="entry name" value="YdjM-like"/>
</dbReference>
<evidence type="ECO:0000256" key="1">
    <source>
        <dbReference type="SAM" id="Phobius"/>
    </source>
</evidence>
<protein>
    <submittedName>
        <fullName evidence="2">Metal-dependent hydrolase</fullName>
    </submittedName>
</protein>
<dbReference type="RefSeq" id="WP_258303796.1">
    <property type="nucleotide sequence ID" value="NZ_CP078065.1"/>
</dbReference>
<evidence type="ECO:0000313" key="2">
    <source>
        <dbReference type="EMBL" id="UVE52436.1"/>
    </source>
</evidence>
<keyword evidence="1" id="KW-0812">Transmembrane</keyword>
<feature type="transmembrane region" description="Helical" evidence="1">
    <location>
        <begin position="141"/>
        <end position="163"/>
    </location>
</feature>
<keyword evidence="3" id="KW-1185">Reference proteome</keyword>
<reference evidence="2" key="1">
    <citation type="submission" date="2021-07" db="EMBL/GenBank/DDBJ databases">
        <title>Studies on halocins as antimicrobial molecules from haloarchaea.</title>
        <authorList>
            <person name="Kumar S."/>
            <person name="Khare S.K."/>
        </authorList>
    </citation>
    <scope>NUCLEOTIDE SEQUENCE</scope>
    <source>
        <strain evidence="2">NCIM 5678</strain>
        <plasmid evidence="2">pHl5678-2</plasmid>
    </source>
</reference>
<keyword evidence="2" id="KW-0378">Hydrolase</keyword>
<organism evidence="2 3">
    <name type="scientific">Haloferax larsenii</name>
    <dbReference type="NCBI Taxonomy" id="302484"/>
    <lineage>
        <taxon>Archaea</taxon>
        <taxon>Methanobacteriati</taxon>
        <taxon>Methanobacteriota</taxon>
        <taxon>Stenosarchaea group</taxon>
        <taxon>Halobacteria</taxon>
        <taxon>Halobacteriales</taxon>
        <taxon>Haloferacaceae</taxon>
        <taxon>Haloferax</taxon>
    </lineage>
</organism>
<keyword evidence="2" id="KW-0614">Plasmid</keyword>
<dbReference type="GO" id="GO:0016787">
    <property type="term" value="F:hydrolase activity"/>
    <property type="evidence" value="ECO:0007669"/>
    <property type="project" value="UniProtKB-KW"/>
</dbReference>
<feature type="transmembrane region" description="Helical" evidence="1">
    <location>
        <begin position="60"/>
        <end position="78"/>
    </location>
</feature>
<proteinExistence type="predicted"/>
<geneLocation type="plasmid" evidence="2 3">
    <name>pHl5678-2</name>
</geneLocation>
<dbReference type="EMBL" id="CP078065">
    <property type="protein sequence ID" value="UVE52436.1"/>
    <property type="molecule type" value="Genomic_DNA"/>
</dbReference>